<dbReference type="EMBL" id="HF920635">
    <property type="protein sequence ID" value="CCV02045.1"/>
    <property type="molecule type" value="Genomic_DNA"/>
</dbReference>
<evidence type="ECO:0000259" key="5">
    <source>
        <dbReference type="PROSITE" id="PS51192"/>
    </source>
</evidence>
<reference evidence="6 7" key="1">
    <citation type="journal article" date="2013" name="Arch. Virol.">
        <title>Complete genome sequence of invertebrate iridovirus IIV-25 isolated from a blackfly larva.</title>
        <authorList>
            <person name="Piegu B."/>
            <person name="Guizard S."/>
            <person name="Spears T."/>
            <person name="Cruaud C."/>
            <person name="Couloux A."/>
            <person name="Bideshi D.K."/>
            <person name="Federici B.A."/>
            <person name="Bigot Y."/>
        </authorList>
    </citation>
    <scope>NUCLEOTIDE SEQUENCE [LARGE SCALE GENOMIC DNA]</scope>
</reference>
<dbReference type="InterPro" id="IPR027417">
    <property type="entry name" value="P-loop_NTPase"/>
</dbReference>
<evidence type="ECO:0000256" key="4">
    <source>
        <dbReference type="ARBA" id="ARBA00022840"/>
    </source>
</evidence>
<proteinExistence type="predicted"/>
<dbReference type="PANTHER" id="PTHR47396:SF1">
    <property type="entry name" value="ATP-DEPENDENT HELICASE IRC3-RELATED"/>
    <property type="match status" value="1"/>
</dbReference>
<dbReference type="GO" id="GO:0016787">
    <property type="term" value="F:hydrolase activity"/>
    <property type="evidence" value="ECO:0007669"/>
    <property type="project" value="UniProtKB-KW"/>
</dbReference>
<protein>
    <submittedName>
        <fullName evidence="6">Putative helicase</fullName>
    </submittedName>
</protein>
<dbReference type="GO" id="GO:0004386">
    <property type="term" value="F:helicase activity"/>
    <property type="evidence" value="ECO:0007669"/>
    <property type="project" value="UniProtKB-KW"/>
</dbReference>
<dbReference type="PROSITE" id="PS51192">
    <property type="entry name" value="HELICASE_ATP_BIND_1"/>
    <property type="match status" value="1"/>
</dbReference>
<dbReference type="CDD" id="cd18785">
    <property type="entry name" value="SF2_C"/>
    <property type="match status" value="1"/>
</dbReference>
<keyword evidence="7" id="KW-1185">Reference proteome</keyword>
<accession>W8W2E1</accession>
<evidence type="ECO:0000313" key="6">
    <source>
        <dbReference type="EMBL" id="CCV02045.1"/>
    </source>
</evidence>
<dbReference type="SUPFAM" id="SSF52540">
    <property type="entry name" value="P-loop containing nucleoside triphosphate hydrolases"/>
    <property type="match status" value="2"/>
</dbReference>
<feature type="domain" description="Helicase ATP-binding" evidence="5">
    <location>
        <begin position="103"/>
        <end position="254"/>
    </location>
</feature>
<dbReference type="InterPro" id="IPR014001">
    <property type="entry name" value="Helicase_ATP-bd"/>
</dbReference>
<dbReference type="KEGG" id="vg:18501399"/>
<dbReference type="InterPro" id="IPR050742">
    <property type="entry name" value="Helicase_Restrict-Modif_Enz"/>
</dbReference>
<keyword evidence="2" id="KW-0378">Hydrolase</keyword>
<dbReference type="GO" id="GO:0003677">
    <property type="term" value="F:DNA binding"/>
    <property type="evidence" value="ECO:0007669"/>
    <property type="project" value="InterPro"/>
</dbReference>
<dbReference type="Gene3D" id="3.40.50.300">
    <property type="entry name" value="P-loop containing nucleotide triphosphate hydrolases"/>
    <property type="match status" value="2"/>
</dbReference>
<dbReference type="OrthoDB" id="4131at10239"/>
<dbReference type="SMART" id="SM00487">
    <property type="entry name" value="DEXDc"/>
    <property type="match status" value="1"/>
</dbReference>
<dbReference type="PANTHER" id="PTHR47396">
    <property type="entry name" value="TYPE I RESTRICTION ENZYME ECOKI R PROTEIN"/>
    <property type="match status" value="1"/>
</dbReference>
<dbReference type="Pfam" id="PF04851">
    <property type="entry name" value="ResIII"/>
    <property type="match status" value="1"/>
</dbReference>
<evidence type="ECO:0000313" key="7">
    <source>
        <dbReference type="Proteomes" id="UP000097612"/>
    </source>
</evidence>
<sequence>MACIIHTNLYDDCVLIKLQKDLTKRIEIGNKQYNSSSKTIHIYTVYDEIGGRPAYIPFNYGLKLALIPGVKTVRPNRKILGKMPHPFVGDLRNEQKNCRDQALTILQESKSVILSCYTGFGKTVTAINMSSKIKLKTFIVVPKKTLLTQWETEIKKWVPSASVMVIEPNKLNKLNEELSPDFCIINACNIHKIPKTFLNQFGFVIIDEAHLCLTEKLSENLLHLTPRYLLGITATPYREDGYNILFDLFFGSEKVKYILNKKHTVYKIKTGWRPSGDVIKMGPNYKSKVDWNTILDEQSKDEKRNELIIKIIRQFKDRVFLVLVKRVEHGQLLMDQLKQLGEKVTSLLGKQQEFDKDARILIGTNSKIGTGFDHPRLDTLLAAADMVSYYIQFIGRIMRRKDVEPVIFDLVDSHHTLKKHFEKRSKVYSKHGGEIIKFNLES</sequence>
<keyword evidence="3 6" id="KW-0347">Helicase</keyword>
<evidence type="ECO:0000256" key="1">
    <source>
        <dbReference type="ARBA" id="ARBA00022741"/>
    </source>
</evidence>
<evidence type="ECO:0000256" key="2">
    <source>
        <dbReference type="ARBA" id="ARBA00022801"/>
    </source>
</evidence>
<keyword evidence="1" id="KW-0547">Nucleotide-binding</keyword>
<dbReference type="Proteomes" id="UP000097612">
    <property type="component" value="Segment"/>
</dbReference>
<gene>
    <name evidence="6" type="primary">027R</name>
    <name evidence="6" type="ORF">IIV25_027R</name>
</gene>
<name>W8W2E1_9VIRU</name>
<dbReference type="RefSeq" id="YP_009010560.1">
    <property type="nucleotide sequence ID" value="NC_023613.1"/>
</dbReference>
<organism evidence="6 7">
    <name type="scientific">Invertebrate iridovirus 25</name>
    <dbReference type="NCBI Taxonomy" id="1301280"/>
    <lineage>
        <taxon>Viruses</taxon>
        <taxon>Varidnaviria</taxon>
        <taxon>Bamfordvirae</taxon>
        <taxon>Nucleocytoviricota</taxon>
        <taxon>Megaviricetes</taxon>
        <taxon>Pimascovirales</taxon>
        <taxon>Pimascovirales incertae sedis</taxon>
        <taxon>Iridoviridae</taxon>
        <taxon>Betairidovirinae</taxon>
        <taxon>Chloriridovirus</taxon>
        <taxon>Chloriridovirus simulium2</taxon>
    </lineage>
</organism>
<evidence type="ECO:0000256" key="3">
    <source>
        <dbReference type="ARBA" id="ARBA00022806"/>
    </source>
</evidence>
<dbReference type="GeneID" id="18501399"/>
<dbReference type="GO" id="GO:0005524">
    <property type="term" value="F:ATP binding"/>
    <property type="evidence" value="ECO:0007669"/>
    <property type="project" value="UniProtKB-KW"/>
</dbReference>
<dbReference type="InterPro" id="IPR006935">
    <property type="entry name" value="Helicase/UvrB_N"/>
</dbReference>
<keyword evidence="4" id="KW-0067">ATP-binding</keyword>